<evidence type="ECO:0000313" key="2">
    <source>
        <dbReference type="Proteomes" id="UP000189857"/>
    </source>
</evidence>
<organism evidence="1 2">
    <name type="scientific">Eubacterium ruminantium</name>
    <dbReference type="NCBI Taxonomy" id="42322"/>
    <lineage>
        <taxon>Bacteria</taxon>
        <taxon>Bacillati</taxon>
        <taxon>Bacillota</taxon>
        <taxon>Clostridia</taxon>
        <taxon>Eubacteriales</taxon>
        <taxon>Eubacteriaceae</taxon>
        <taxon>Eubacterium</taxon>
    </lineage>
</organism>
<dbReference type="OrthoDB" id="275232at2"/>
<dbReference type="EMBL" id="FUXA01000005">
    <property type="protein sequence ID" value="SJZ50013.1"/>
    <property type="molecule type" value="Genomic_DNA"/>
</dbReference>
<name>A0A1T4L600_9FIRM</name>
<dbReference type="AlphaFoldDB" id="A0A1T4L600"/>
<accession>A0A1T4L600</accession>
<evidence type="ECO:0000313" key="1">
    <source>
        <dbReference type="EMBL" id="SJZ50013.1"/>
    </source>
</evidence>
<dbReference type="RefSeq" id="WP_078786411.1">
    <property type="nucleotide sequence ID" value="NZ_FMTO01000005.1"/>
</dbReference>
<protein>
    <submittedName>
        <fullName evidence="1">Uncharacterized protein</fullName>
    </submittedName>
</protein>
<sequence>MELTSVGFYKEMPHGGDSKLSILDFVNKTKGSTDKIVRYLNDGKALIISPGLVDDVIDSSKGTAGTPTVYTDGKWIWPGDLAYYVKNYHLELPQEFLDYMQEKNWTIDFSLDDIDFDSVKIDGHHVEM</sequence>
<reference evidence="1 2" key="1">
    <citation type="submission" date="2017-02" db="EMBL/GenBank/DDBJ databases">
        <authorList>
            <person name="Peterson S.W."/>
        </authorList>
    </citation>
    <scope>NUCLEOTIDE SEQUENCE [LARGE SCALE GENOMIC DNA]</scope>
    <source>
        <strain evidence="1 2">ATCC 17233</strain>
    </source>
</reference>
<gene>
    <name evidence="1" type="ORF">SAMN02745110_00682</name>
</gene>
<keyword evidence="2" id="KW-1185">Reference proteome</keyword>
<dbReference type="Proteomes" id="UP000189857">
    <property type="component" value="Unassembled WGS sequence"/>
</dbReference>
<proteinExistence type="predicted"/>